<dbReference type="InterPro" id="IPR015424">
    <property type="entry name" value="PyrdxlP-dep_Trfase"/>
</dbReference>
<dbReference type="InterPro" id="IPR004839">
    <property type="entry name" value="Aminotransferase_I/II_large"/>
</dbReference>
<sequence length="399" mass="43987">MRYAPLTQAIQGETVDAWDIHFKATSLKERDPSVIILSIGDPDFDTPASVVDSAITSLRSGDTHYVEIEGRGCLREKIAANHQASSGQTVTKDNVIMLAGAQNALFASSLCILEPGDEAIVLQPNYITYEACIELTGATLVPVAMDTQNHFRLDKATLSAAITTHSKAIYFATPSNPSGMMLRKDELQFIAELAITHDLWVVSDEVYSHTVFEGEHVSISGLDGMAERTITINSLSKSHAMTGWRVGWAIGPIELIKHLSNLSLCMLYGLPGFVQQAAYTALTDPDALAESEKMRLTYQRRRDRLVKCFAKHPQLSCIPPQASMFLLVNVSQSGLNAQQFADALFEQKKISVLPATAFGKCTSDFIRISYVVDDVQLEDACNRIDSFMPQFLHLRTLQR</sequence>
<evidence type="ECO:0000313" key="8">
    <source>
        <dbReference type="EMBL" id="GAC30280.1"/>
    </source>
</evidence>
<name>K7A471_9ALTE</name>
<dbReference type="CDD" id="cd00609">
    <property type="entry name" value="AAT_like"/>
    <property type="match status" value="1"/>
</dbReference>
<keyword evidence="5" id="KW-0663">Pyridoxal phosphate</keyword>
<dbReference type="EMBL" id="BAEQ01000054">
    <property type="protein sequence ID" value="GAC30280.1"/>
    <property type="molecule type" value="Genomic_DNA"/>
</dbReference>
<dbReference type="InterPro" id="IPR015422">
    <property type="entry name" value="PyrdxlP-dep_Trfase_small"/>
</dbReference>
<dbReference type="OrthoDB" id="9803354at2"/>
<dbReference type="PANTHER" id="PTHR46383:SF1">
    <property type="entry name" value="ASPARTATE AMINOTRANSFERASE"/>
    <property type="match status" value="1"/>
</dbReference>
<comment type="cofactor">
    <cofactor evidence="1 6">
        <name>pyridoxal 5'-phosphate</name>
        <dbReference type="ChEBI" id="CHEBI:597326"/>
    </cofactor>
</comment>
<gene>
    <name evidence="8" type="ORF">GPAL_3432</name>
</gene>
<dbReference type="RefSeq" id="WP_006014131.1">
    <property type="nucleotide sequence ID" value="NZ_AUAV01000008.1"/>
</dbReference>
<dbReference type="InterPro" id="IPR015421">
    <property type="entry name" value="PyrdxlP-dep_Trfase_major"/>
</dbReference>
<dbReference type="GO" id="GO:0008483">
    <property type="term" value="F:transaminase activity"/>
    <property type="evidence" value="ECO:0007669"/>
    <property type="project" value="UniProtKB-KW"/>
</dbReference>
<dbReference type="Gene3D" id="3.40.640.10">
    <property type="entry name" value="Type I PLP-dependent aspartate aminotransferase-like (Major domain)"/>
    <property type="match status" value="1"/>
</dbReference>
<dbReference type="STRING" id="1121922.GCA_000428905_01703"/>
<evidence type="ECO:0000256" key="5">
    <source>
        <dbReference type="ARBA" id="ARBA00022898"/>
    </source>
</evidence>
<dbReference type="Gene3D" id="3.90.1150.10">
    <property type="entry name" value="Aspartate Aminotransferase, domain 1"/>
    <property type="match status" value="1"/>
</dbReference>
<dbReference type="PANTHER" id="PTHR46383">
    <property type="entry name" value="ASPARTATE AMINOTRANSFERASE"/>
    <property type="match status" value="1"/>
</dbReference>
<dbReference type="Proteomes" id="UP000006251">
    <property type="component" value="Unassembled WGS sequence"/>
</dbReference>
<organism evidence="8 9">
    <name type="scientific">Brumicola pallidula DSM 14239 = ACAM 615</name>
    <dbReference type="NCBI Taxonomy" id="1121922"/>
    <lineage>
        <taxon>Bacteria</taxon>
        <taxon>Pseudomonadati</taxon>
        <taxon>Pseudomonadota</taxon>
        <taxon>Gammaproteobacteria</taxon>
        <taxon>Alteromonadales</taxon>
        <taxon>Alteromonadaceae</taxon>
        <taxon>Brumicola</taxon>
    </lineage>
</organism>
<dbReference type="SUPFAM" id="SSF53383">
    <property type="entry name" value="PLP-dependent transferases"/>
    <property type="match status" value="1"/>
</dbReference>
<evidence type="ECO:0000259" key="7">
    <source>
        <dbReference type="Pfam" id="PF00155"/>
    </source>
</evidence>
<dbReference type="FunFam" id="3.40.640.10:FF:000033">
    <property type="entry name" value="Aspartate aminotransferase"/>
    <property type="match status" value="1"/>
</dbReference>
<dbReference type="AlphaFoldDB" id="K7A471"/>
<comment type="similarity">
    <text evidence="2 6">Belongs to the class-I pyridoxal-phosphate-dependent aminotransferase family.</text>
</comment>
<comment type="caution">
    <text evidence="8">The sequence shown here is derived from an EMBL/GenBank/DDBJ whole genome shotgun (WGS) entry which is preliminary data.</text>
</comment>
<evidence type="ECO:0000256" key="1">
    <source>
        <dbReference type="ARBA" id="ARBA00001933"/>
    </source>
</evidence>
<protein>
    <recommendedName>
        <fullName evidence="6">Aminotransferase</fullName>
        <ecNumber evidence="6">2.6.1.-</ecNumber>
    </recommendedName>
</protein>
<evidence type="ECO:0000256" key="2">
    <source>
        <dbReference type="ARBA" id="ARBA00007441"/>
    </source>
</evidence>
<dbReference type="EC" id="2.6.1.-" evidence="6"/>
<dbReference type="PROSITE" id="PS00105">
    <property type="entry name" value="AA_TRANSFER_CLASS_1"/>
    <property type="match status" value="1"/>
</dbReference>
<dbReference type="Pfam" id="PF00155">
    <property type="entry name" value="Aminotran_1_2"/>
    <property type="match status" value="1"/>
</dbReference>
<dbReference type="InterPro" id="IPR004838">
    <property type="entry name" value="NHTrfase_class1_PyrdxlP-BS"/>
</dbReference>
<reference evidence="9" key="1">
    <citation type="journal article" date="2014" name="Environ. Microbiol.">
        <title>Comparative genomics of the marine bacterial genus Glaciecola reveals the high degree of genomic diversity and genomic characteristic for cold adaptation.</title>
        <authorList>
            <person name="Qin Q.L."/>
            <person name="Xie B.B."/>
            <person name="Yu Y."/>
            <person name="Shu Y.L."/>
            <person name="Rong J.C."/>
            <person name="Zhang Y.J."/>
            <person name="Zhao D.L."/>
            <person name="Chen X.L."/>
            <person name="Zhang X.Y."/>
            <person name="Chen B."/>
            <person name="Zhou B.C."/>
            <person name="Zhang Y.Z."/>
        </authorList>
    </citation>
    <scope>NUCLEOTIDE SEQUENCE [LARGE SCALE GENOMIC DNA]</scope>
    <source>
        <strain evidence="9">ACAM 615</strain>
    </source>
</reference>
<proteinExistence type="inferred from homology"/>
<dbReference type="InterPro" id="IPR050596">
    <property type="entry name" value="AspAT/PAT-like"/>
</dbReference>
<feature type="domain" description="Aminotransferase class I/classII large" evidence="7">
    <location>
        <begin position="33"/>
        <end position="384"/>
    </location>
</feature>
<keyword evidence="3 6" id="KW-0032">Aminotransferase</keyword>
<evidence type="ECO:0000256" key="3">
    <source>
        <dbReference type="ARBA" id="ARBA00022576"/>
    </source>
</evidence>
<dbReference type="GO" id="GO:0030170">
    <property type="term" value="F:pyridoxal phosphate binding"/>
    <property type="evidence" value="ECO:0007669"/>
    <property type="project" value="InterPro"/>
</dbReference>
<evidence type="ECO:0000313" key="9">
    <source>
        <dbReference type="Proteomes" id="UP000006251"/>
    </source>
</evidence>
<keyword evidence="4 6" id="KW-0808">Transferase</keyword>
<evidence type="ECO:0000256" key="6">
    <source>
        <dbReference type="RuleBase" id="RU000481"/>
    </source>
</evidence>
<keyword evidence="9" id="KW-1185">Reference proteome</keyword>
<accession>K7A471</accession>
<dbReference type="GO" id="GO:0006520">
    <property type="term" value="P:amino acid metabolic process"/>
    <property type="evidence" value="ECO:0007669"/>
    <property type="project" value="InterPro"/>
</dbReference>
<evidence type="ECO:0000256" key="4">
    <source>
        <dbReference type="ARBA" id="ARBA00022679"/>
    </source>
</evidence>